<gene>
    <name evidence="2" type="ORF">FB45DRAFT_1058303</name>
</gene>
<feature type="region of interest" description="Disordered" evidence="1">
    <location>
        <begin position="47"/>
        <end position="69"/>
    </location>
</feature>
<protein>
    <submittedName>
        <fullName evidence="2">Uncharacterized protein</fullName>
    </submittedName>
</protein>
<proteinExistence type="predicted"/>
<evidence type="ECO:0000313" key="3">
    <source>
        <dbReference type="Proteomes" id="UP001221142"/>
    </source>
</evidence>
<reference evidence="2" key="1">
    <citation type="submission" date="2023-03" db="EMBL/GenBank/DDBJ databases">
        <title>Massive genome expansion in bonnet fungi (Mycena s.s.) driven by repeated elements and novel gene families across ecological guilds.</title>
        <authorList>
            <consortium name="Lawrence Berkeley National Laboratory"/>
            <person name="Harder C.B."/>
            <person name="Miyauchi S."/>
            <person name="Viragh M."/>
            <person name="Kuo A."/>
            <person name="Thoen E."/>
            <person name="Andreopoulos B."/>
            <person name="Lu D."/>
            <person name="Skrede I."/>
            <person name="Drula E."/>
            <person name="Henrissat B."/>
            <person name="Morin E."/>
            <person name="Kohler A."/>
            <person name="Barry K."/>
            <person name="LaButti K."/>
            <person name="Morin E."/>
            <person name="Salamov A."/>
            <person name="Lipzen A."/>
            <person name="Mereny Z."/>
            <person name="Hegedus B."/>
            <person name="Baldrian P."/>
            <person name="Stursova M."/>
            <person name="Weitz H."/>
            <person name="Taylor A."/>
            <person name="Grigoriev I.V."/>
            <person name="Nagy L.G."/>
            <person name="Martin F."/>
            <person name="Kauserud H."/>
        </authorList>
    </citation>
    <scope>NUCLEOTIDE SEQUENCE</scope>
    <source>
        <strain evidence="2">9284</strain>
    </source>
</reference>
<sequence>MSVDSITFDTTGWIRAYGVVDMVLWEQRPQSRSSGDAVPLRISRHQSPWMTNDSGLEPPGPVATRPPRRHTGSSFLPTPVWAFCNKLKASLSRFWRLLARIEEADVVLDGLNHRLSPSPFRAFLWSHVTAHRATPPVYPSSMAALKAYPPALRGVLLRPYYRPVNSANIRRHGGAVTLHTLSTNPHLPPHRIDLVIYPSCTLYQHHVCGLTIHGAWEVIAGGYRFWAGLPLVLHHLIDYTLPMPMTAPTLIPPQRRPCCVQRANGSQTLASSRKLSTLPFDISTYILTPVSPSHPGSLRRWGWGYNRNDNAACSRYHNADTAYRERKRRPEGMRLVRRRGGGSDS</sequence>
<accession>A0AAD7FP30</accession>
<dbReference type="EMBL" id="JARKIF010000009">
    <property type="protein sequence ID" value="KAJ7630267.1"/>
    <property type="molecule type" value="Genomic_DNA"/>
</dbReference>
<organism evidence="2 3">
    <name type="scientific">Roridomyces roridus</name>
    <dbReference type="NCBI Taxonomy" id="1738132"/>
    <lineage>
        <taxon>Eukaryota</taxon>
        <taxon>Fungi</taxon>
        <taxon>Dikarya</taxon>
        <taxon>Basidiomycota</taxon>
        <taxon>Agaricomycotina</taxon>
        <taxon>Agaricomycetes</taxon>
        <taxon>Agaricomycetidae</taxon>
        <taxon>Agaricales</taxon>
        <taxon>Marasmiineae</taxon>
        <taxon>Mycenaceae</taxon>
        <taxon>Roridomyces</taxon>
    </lineage>
</organism>
<dbReference type="AlphaFoldDB" id="A0AAD7FP30"/>
<evidence type="ECO:0000313" key="2">
    <source>
        <dbReference type="EMBL" id="KAJ7630267.1"/>
    </source>
</evidence>
<feature type="region of interest" description="Disordered" evidence="1">
    <location>
        <begin position="325"/>
        <end position="345"/>
    </location>
</feature>
<feature type="compositionally biased region" description="Basic residues" evidence="1">
    <location>
        <begin position="335"/>
        <end position="345"/>
    </location>
</feature>
<keyword evidence="3" id="KW-1185">Reference proteome</keyword>
<feature type="compositionally biased region" description="Basic and acidic residues" evidence="1">
    <location>
        <begin position="325"/>
        <end position="334"/>
    </location>
</feature>
<name>A0AAD7FP30_9AGAR</name>
<evidence type="ECO:0000256" key="1">
    <source>
        <dbReference type="SAM" id="MobiDB-lite"/>
    </source>
</evidence>
<dbReference type="Proteomes" id="UP001221142">
    <property type="component" value="Unassembled WGS sequence"/>
</dbReference>
<comment type="caution">
    <text evidence="2">The sequence shown here is derived from an EMBL/GenBank/DDBJ whole genome shotgun (WGS) entry which is preliminary data.</text>
</comment>